<comment type="similarity">
    <text evidence="3">Belongs to the anaerobic coproporphyrinogen-III oxidase family. HemW subfamily.</text>
</comment>
<dbReference type="InterPro" id="IPR006638">
    <property type="entry name" value="Elp3/MiaA/NifB-like_rSAM"/>
</dbReference>
<evidence type="ECO:0000313" key="15">
    <source>
        <dbReference type="EMBL" id="GHO53689.1"/>
    </source>
</evidence>
<feature type="domain" description="Radical SAM core" evidence="14">
    <location>
        <begin position="26"/>
        <end position="270"/>
    </location>
</feature>
<evidence type="ECO:0000256" key="7">
    <source>
        <dbReference type="ARBA" id="ARBA00022723"/>
    </source>
</evidence>
<evidence type="ECO:0000256" key="8">
    <source>
        <dbReference type="ARBA" id="ARBA00023004"/>
    </source>
</evidence>
<dbReference type="InterPro" id="IPR010723">
    <property type="entry name" value="HemN_C"/>
</dbReference>
<gene>
    <name evidence="15" type="ORF">KSB_21640</name>
</gene>
<dbReference type="EC" id="1.3.98.3" evidence="13"/>
<reference evidence="15 16" key="1">
    <citation type="journal article" date="2021" name="Int. J. Syst. Evol. Microbiol.">
        <title>Reticulibacter mediterranei gen. nov., sp. nov., within the new family Reticulibacteraceae fam. nov., and Ktedonospora formicarum gen. nov., sp. nov., Ktedonobacter robiniae sp. nov., Dictyobacter formicarum sp. nov. and Dictyobacter arantiisoli sp. nov., belonging to the class Ktedonobacteria.</title>
        <authorList>
            <person name="Yabe S."/>
            <person name="Zheng Y."/>
            <person name="Wang C.M."/>
            <person name="Sakai Y."/>
            <person name="Abe K."/>
            <person name="Yokota A."/>
            <person name="Donadio S."/>
            <person name="Cavaletti L."/>
            <person name="Monciardini P."/>
        </authorList>
    </citation>
    <scope>NUCLEOTIDE SEQUENCE [LARGE SCALE GENOMIC DNA]</scope>
    <source>
        <strain evidence="15 16">SOSP1-30</strain>
    </source>
</reference>
<evidence type="ECO:0000256" key="4">
    <source>
        <dbReference type="ARBA" id="ARBA00011245"/>
    </source>
</evidence>
<dbReference type="PANTHER" id="PTHR13932:SF5">
    <property type="entry name" value="RADICAL S-ADENOSYL METHIONINE DOMAIN-CONTAINING PROTEIN 1, MITOCHONDRIAL"/>
    <property type="match status" value="1"/>
</dbReference>
<protein>
    <recommendedName>
        <fullName evidence="13">Coproporphyrinogen-III oxidase</fullName>
        <ecNumber evidence="13">1.3.98.3</ecNumber>
    </recommendedName>
</protein>
<evidence type="ECO:0000256" key="6">
    <source>
        <dbReference type="ARBA" id="ARBA00022691"/>
    </source>
</evidence>
<keyword evidence="5" id="KW-0349">Heme</keyword>
<comment type="cofactor">
    <cofactor evidence="13">
        <name>[4Fe-4S] cluster</name>
        <dbReference type="ChEBI" id="CHEBI:49883"/>
    </cofactor>
    <text evidence="13">Binds 1 [4Fe-4S] cluster. The cluster is coordinated with 3 cysteines and an exchangeable S-adenosyl-L-methionine.</text>
</comment>
<dbReference type="Gene3D" id="3.20.20.70">
    <property type="entry name" value="Aldolase class I"/>
    <property type="match status" value="1"/>
</dbReference>
<evidence type="ECO:0000256" key="9">
    <source>
        <dbReference type="ARBA" id="ARBA00023014"/>
    </source>
</evidence>
<evidence type="ECO:0000256" key="5">
    <source>
        <dbReference type="ARBA" id="ARBA00022617"/>
    </source>
</evidence>
<dbReference type="Proteomes" id="UP000654345">
    <property type="component" value="Unassembled WGS sequence"/>
</dbReference>
<keyword evidence="9 13" id="KW-0411">Iron-sulfur</keyword>
<dbReference type="SMART" id="SM00729">
    <property type="entry name" value="Elp3"/>
    <property type="match status" value="1"/>
</dbReference>
<dbReference type="PROSITE" id="PS51918">
    <property type="entry name" value="RADICAL_SAM"/>
    <property type="match status" value="1"/>
</dbReference>
<evidence type="ECO:0000256" key="12">
    <source>
        <dbReference type="ARBA" id="ARBA00048321"/>
    </source>
</evidence>
<name>A0ABQ3ULS2_9CHLR</name>
<comment type="caution">
    <text evidence="15">The sequence shown here is derived from an EMBL/GenBank/DDBJ whole genome shotgun (WGS) entry which is preliminary data.</text>
</comment>
<comment type="subunit">
    <text evidence="4">Monomer.</text>
</comment>
<keyword evidence="16" id="KW-1185">Reference proteome</keyword>
<dbReference type="InterPro" id="IPR058240">
    <property type="entry name" value="rSAM_sf"/>
</dbReference>
<dbReference type="NCBIfam" id="TIGR00539">
    <property type="entry name" value="hemN_rel"/>
    <property type="match status" value="1"/>
</dbReference>
<comment type="subcellular location">
    <subcellularLocation>
        <location evidence="1 13">Cytoplasm</location>
    </subcellularLocation>
</comment>
<evidence type="ECO:0000256" key="3">
    <source>
        <dbReference type="ARBA" id="ARBA00006100"/>
    </source>
</evidence>
<comment type="pathway">
    <text evidence="2 13">Porphyrin-containing compound metabolism; protoporphyrin-IX biosynthesis; protoporphyrinogen-IX from coproporphyrinogen-III (AdoMet route): step 1/1.</text>
</comment>
<organism evidence="15 16">
    <name type="scientific">Ktedonobacter robiniae</name>
    <dbReference type="NCBI Taxonomy" id="2778365"/>
    <lineage>
        <taxon>Bacteria</taxon>
        <taxon>Bacillati</taxon>
        <taxon>Chloroflexota</taxon>
        <taxon>Ktedonobacteria</taxon>
        <taxon>Ktedonobacterales</taxon>
        <taxon>Ktedonobacteraceae</taxon>
        <taxon>Ktedonobacter</taxon>
    </lineage>
</organism>
<evidence type="ECO:0000256" key="13">
    <source>
        <dbReference type="PIRNR" id="PIRNR000167"/>
    </source>
</evidence>
<evidence type="ECO:0000256" key="1">
    <source>
        <dbReference type="ARBA" id="ARBA00004496"/>
    </source>
</evidence>
<dbReference type="SUPFAM" id="SSF102114">
    <property type="entry name" value="Radical SAM enzymes"/>
    <property type="match status" value="1"/>
</dbReference>
<dbReference type="InterPro" id="IPR007197">
    <property type="entry name" value="rSAM"/>
</dbReference>
<keyword evidence="11 13" id="KW-0627">Porphyrin biosynthesis</keyword>
<dbReference type="SFLD" id="SFLDF00562">
    <property type="entry name" value="HemN-like__clustered_with_heat"/>
    <property type="match status" value="1"/>
</dbReference>
<keyword evidence="7 13" id="KW-0479">Metal-binding</keyword>
<evidence type="ECO:0000256" key="10">
    <source>
        <dbReference type="ARBA" id="ARBA00023186"/>
    </source>
</evidence>
<evidence type="ECO:0000256" key="11">
    <source>
        <dbReference type="ARBA" id="ARBA00023244"/>
    </source>
</evidence>
<dbReference type="CDD" id="cd01335">
    <property type="entry name" value="Radical_SAM"/>
    <property type="match status" value="1"/>
</dbReference>
<dbReference type="EMBL" id="BNJG01000001">
    <property type="protein sequence ID" value="GHO53689.1"/>
    <property type="molecule type" value="Genomic_DNA"/>
</dbReference>
<keyword evidence="13" id="KW-0963">Cytoplasm</keyword>
<keyword evidence="8 13" id="KW-0408">Iron</keyword>
<dbReference type="SFLD" id="SFLDS00029">
    <property type="entry name" value="Radical_SAM"/>
    <property type="match status" value="1"/>
</dbReference>
<dbReference type="PIRSF" id="PIRSF000167">
    <property type="entry name" value="HemN"/>
    <property type="match status" value="1"/>
</dbReference>
<accession>A0ABQ3ULS2</accession>
<dbReference type="SFLD" id="SFLDG01082">
    <property type="entry name" value="B12-binding_domain_containing"/>
    <property type="match status" value="1"/>
</dbReference>
<comment type="catalytic activity">
    <reaction evidence="12 13">
        <text>coproporphyrinogen III + 2 S-adenosyl-L-methionine = protoporphyrinogen IX + 2 5'-deoxyadenosine + 2 L-methionine + 2 CO2</text>
        <dbReference type="Rhea" id="RHEA:15425"/>
        <dbReference type="ChEBI" id="CHEBI:16526"/>
        <dbReference type="ChEBI" id="CHEBI:17319"/>
        <dbReference type="ChEBI" id="CHEBI:57307"/>
        <dbReference type="ChEBI" id="CHEBI:57309"/>
        <dbReference type="ChEBI" id="CHEBI:57844"/>
        <dbReference type="ChEBI" id="CHEBI:59789"/>
        <dbReference type="EC" id="1.3.98.3"/>
    </reaction>
</comment>
<dbReference type="InterPro" id="IPR013785">
    <property type="entry name" value="Aldolase_TIM"/>
</dbReference>
<evidence type="ECO:0000256" key="2">
    <source>
        <dbReference type="ARBA" id="ARBA00004785"/>
    </source>
</evidence>
<keyword evidence="13" id="KW-0560">Oxidoreductase</keyword>
<evidence type="ECO:0000259" key="14">
    <source>
        <dbReference type="PROSITE" id="PS51918"/>
    </source>
</evidence>
<dbReference type="SFLD" id="SFLDG01065">
    <property type="entry name" value="anaerobic_coproporphyrinogen-I"/>
    <property type="match status" value="1"/>
</dbReference>
<evidence type="ECO:0000313" key="16">
    <source>
        <dbReference type="Proteomes" id="UP000654345"/>
    </source>
</evidence>
<keyword evidence="13" id="KW-0004">4Fe-4S</keyword>
<dbReference type="InterPro" id="IPR034505">
    <property type="entry name" value="Coproporphyrinogen-III_oxidase"/>
</dbReference>
<dbReference type="PANTHER" id="PTHR13932">
    <property type="entry name" value="COPROPORPHYRINIGEN III OXIDASE"/>
    <property type="match status" value="1"/>
</dbReference>
<proteinExistence type="inferred from homology"/>
<keyword evidence="10" id="KW-0143">Chaperone</keyword>
<dbReference type="InterPro" id="IPR004558">
    <property type="entry name" value="Coprogen_oxidase_HemN"/>
</dbReference>
<sequence>MTSFAPTTTQQRDSLPQELLRTEPIEDLLETASLYLHIPFCHTRCYYCDFNTYAGILPLREPYVRALLHEIELAGQQARHPDGTPRRSRTVFFGGGTPSLLTVAQITRLLDTCRQAFALDPEAEITLEANPGTLYQEQLVGIREAGINRLSMGAQSYDAALLQKLGRIHNPDEITQAVQFARAAGFTSINLDFMFGLPDQTMQHWRETLDRALDLHPEHFSLYSLIIEEGTPFHQWVAEKRITPGDEDLCADMYEYADERLRAAGYINYEISNWALPGHHSRHNLTYWQNLPYIGMGAGASSFFGKKRYTDERDPQAYIKRLKRDEIPVIESESEEVDQAQAMSETAFLGLRTAMGLHLPTFERRFAQPFAQFVGDRLHIVDEAGLLEQVGDWLRLSQRGRLLGNEVFLRLLPD</sequence>
<dbReference type="InterPro" id="IPR004559">
    <property type="entry name" value="HemW-like"/>
</dbReference>
<keyword evidence="6 13" id="KW-0949">S-adenosyl-L-methionine</keyword>
<dbReference type="Pfam" id="PF04055">
    <property type="entry name" value="Radical_SAM"/>
    <property type="match status" value="1"/>
</dbReference>
<dbReference type="SFLD" id="SFLDF00288">
    <property type="entry name" value="HemN-like__clustered_with_nucl"/>
    <property type="match status" value="1"/>
</dbReference>
<dbReference type="Pfam" id="PF06969">
    <property type="entry name" value="HemN_C"/>
    <property type="match status" value="1"/>
</dbReference>
<dbReference type="RefSeq" id="WP_201370482.1">
    <property type="nucleotide sequence ID" value="NZ_BNJG01000001.1"/>
</dbReference>